<evidence type="ECO:0000313" key="10">
    <source>
        <dbReference type="Proteomes" id="UP000078512"/>
    </source>
</evidence>
<dbReference type="Proteomes" id="UP000078512">
    <property type="component" value="Unassembled WGS sequence"/>
</dbReference>
<dbReference type="PANTHER" id="PTHR13924">
    <property type="entry name" value="TRANSFORMING ACIDIC COILED-COIL CONTAINING PROTEIN 1/2"/>
    <property type="match status" value="1"/>
</dbReference>
<dbReference type="GO" id="GO:0007052">
    <property type="term" value="P:mitotic spindle organization"/>
    <property type="evidence" value="ECO:0007669"/>
    <property type="project" value="InterPro"/>
</dbReference>
<evidence type="ECO:0000313" key="9">
    <source>
        <dbReference type="EMBL" id="OAQ23015.1"/>
    </source>
</evidence>
<dbReference type="InterPro" id="IPR039915">
    <property type="entry name" value="TACC"/>
</dbReference>
<dbReference type="Gene3D" id="1.20.5.1700">
    <property type="match status" value="1"/>
</dbReference>
<dbReference type="OrthoDB" id="10255048at2759"/>
<evidence type="ECO:0000256" key="7">
    <source>
        <dbReference type="SAM" id="Coils"/>
    </source>
</evidence>
<keyword evidence="4" id="KW-0597">Phosphoprotein</keyword>
<dbReference type="PANTHER" id="PTHR13924:SF10">
    <property type="entry name" value="TRANSFORMING ACIDIC COILED-COIL PROTEIN, ISOFORM K"/>
    <property type="match status" value="1"/>
</dbReference>
<dbReference type="Pfam" id="PF05010">
    <property type="entry name" value="TACC_C"/>
    <property type="match status" value="1"/>
</dbReference>
<accession>A0A197JD28</accession>
<dbReference type="STRING" id="1314771.A0A197JD28"/>
<dbReference type="InterPro" id="IPR007707">
    <property type="entry name" value="TACC_C"/>
</dbReference>
<dbReference type="GO" id="GO:0005737">
    <property type="term" value="C:cytoplasm"/>
    <property type="evidence" value="ECO:0007669"/>
    <property type="project" value="TreeGrafter"/>
</dbReference>
<feature type="coiled-coil region" evidence="7">
    <location>
        <begin position="17"/>
        <end position="90"/>
    </location>
</feature>
<dbReference type="EMBL" id="KV442133">
    <property type="protein sequence ID" value="OAQ23015.1"/>
    <property type="molecule type" value="Genomic_DNA"/>
</dbReference>
<comment type="subcellular location">
    <subcellularLocation>
        <location evidence="1">Cytoplasm</location>
        <location evidence="1">Cytoskeleton</location>
    </subcellularLocation>
</comment>
<evidence type="ECO:0000259" key="8">
    <source>
        <dbReference type="Pfam" id="PF05010"/>
    </source>
</evidence>
<keyword evidence="6" id="KW-0206">Cytoskeleton</keyword>
<evidence type="ECO:0000256" key="6">
    <source>
        <dbReference type="ARBA" id="ARBA00023212"/>
    </source>
</evidence>
<keyword evidence="3" id="KW-0963">Cytoplasm</keyword>
<evidence type="ECO:0000256" key="4">
    <source>
        <dbReference type="ARBA" id="ARBA00022553"/>
    </source>
</evidence>
<evidence type="ECO:0000256" key="3">
    <source>
        <dbReference type="ARBA" id="ARBA00022490"/>
    </source>
</evidence>
<name>A0A197JD28_9FUNG</name>
<protein>
    <recommendedName>
        <fullName evidence="8">Transforming acidic coiled-coil-containing protein C-terminal domain-containing protein</fullName>
    </recommendedName>
</protein>
<dbReference type="AlphaFoldDB" id="A0A197JD28"/>
<comment type="similarity">
    <text evidence="2">Belongs to the TACC family.</text>
</comment>
<reference evidence="9 10" key="1">
    <citation type="submission" date="2016-05" db="EMBL/GenBank/DDBJ databases">
        <title>Genome sequencing reveals origins of a unique bacterial endosymbiosis in the earliest lineages of terrestrial Fungi.</title>
        <authorList>
            <consortium name="DOE Joint Genome Institute"/>
            <person name="Uehling J."/>
            <person name="Gryganskyi A."/>
            <person name="Hameed K."/>
            <person name="Tschaplinski T."/>
            <person name="Misztal P."/>
            <person name="Wu S."/>
            <person name="Desiro A."/>
            <person name="Vande Pol N."/>
            <person name="Du Z.-Y."/>
            <person name="Zienkiewicz A."/>
            <person name="Zienkiewicz K."/>
            <person name="Morin E."/>
            <person name="Tisserant E."/>
            <person name="Splivallo R."/>
            <person name="Hainaut M."/>
            <person name="Henrissat B."/>
            <person name="Ohm R."/>
            <person name="Kuo A."/>
            <person name="Yan J."/>
            <person name="Lipzen A."/>
            <person name="Nolan M."/>
            <person name="Labutti K."/>
            <person name="Barry K."/>
            <person name="Goldstein A."/>
            <person name="Labbe J."/>
            <person name="Schadt C."/>
            <person name="Tuskan G."/>
            <person name="Grigoriev I."/>
            <person name="Martin F."/>
            <person name="Vilgalys R."/>
            <person name="Bonito G."/>
        </authorList>
    </citation>
    <scope>NUCLEOTIDE SEQUENCE [LARGE SCALE GENOMIC DNA]</scope>
    <source>
        <strain evidence="9 10">AG-77</strain>
    </source>
</reference>
<evidence type="ECO:0000256" key="1">
    <source>
        <dbReference type="ARBA" id="ARBA00004245"/>
    </source>
</evidence>
<feature type="domain" description="Transforming acidic coiled-coil-containing protein C-terminal" evidence="8">
    <location>
        <begin position="18"/>
        <end position="201"/>
    </location>
</feature>
<sequence>MCEWTCVSRSRTRSERNTNAEQEATIFQQEIEELKAALEKERREKSQLKGVLDEFESSLADIAVSTAKEIQTIKEQNSKLTESKEETEEAFILLKTRYDELKALNHKHVENEGILRNAVESLKQDFETSETRYEKVKAHADAKFVIASQEMEQTRIVFENEVAMLKGQLSRQEMQMRTLEQALEIKNKENEDLILFSEELIAKLS</sequence>
<dbReference type="GO" id="GO:0005856">
    <property type="term" value="C:cytoskeleton"/>
    <property type="evidence" value="ECO:0007669"/>
    <property type="project" value="UniProtKB-SubCell"/>
</dbReference>
<feature type="coiled-coil region" evidence="7">
    <location>
        <begin position="162"/>
        <end position="189"/>
    </location>
</feature>
<evidence type="ECO:0000256" key="5">
    <source>
        <dbReference type="ARBA" id="ARBA00023054"/>
    </source>
</evidence>
<evidence type="ECO:0000256" key="2">
    <source>
        <dbReference type="ARBA" id="ARBA00009423"/>
    </source>
</evidence>
<keyword evidence="5 7" id="KW-0175">Coiled coil</keyword>
<gene>
    <name evidence="9" type="ORF">K457DRAFT_261842</name>
</gene>
<organism evidence="9 10">
    <name type="scientific">Linnemannia elongata AG-77</name>
    <dbReference type="NCBI Taxonomy" id="1314771"/>
    <lineage>
        <taxon>Eukaryota</taxon>
        <taxon>Fungi</taxon>
        <taxon>Fungi incertae sedis</taxon>
        <taxon>Mucoromycota</taxon>
        <taxon>Mortierellomycotina</taxon>
        <taxon>Mortierellomycetes</taxon>
        <taxon>Mortierellales</taxon>
        <taxon>Mortierellaceae</taxon>
        <taxon>Linnemannia</taxon>
    </lineage>
</organism>
<proteinExistence type="inferred from homology"/>
<keyword evidence="10" id="KW-1185">Reference proteome</keyword>